<dbReference type="GO" id="GO:0009982">
    <property type="term" value="F:pseudouridine synthase activity"/>
    <property type="evidence" value="ECO:0007669"/>
    <property type="project" value="InterPro"/>
</dbReference>
<organism evidence="2 3">
    <name type="scientific">Phrynocephalus forsythii</name>
    <dbReference type="NCBI Taxonomy" id="171643"/>
    <lineage>
        <taxon>Eukaryota</taxon>
        <taxon>Metazoa</taxon>
        <taxon>Chordata</taxon>
        <taxon>Craniata</taxon>
        <taxon>Vertebrata</taxon>
        <taxon>Euteleostomi</taxon>
        <taxon>Lepidosauria</taxon>
        <taxon>Squamata</taxon>
        <taxon>Bifurcata</taxon>
        <taxon>Unidentata</taxon>
        <taxon>Episquamata</taxon>
        <taxon>Toxicofera</taxon>
        <taxon>Iguania</taxon>
        <taxon>Acrodonta</taxon>
        <taxon>Agamidae</taxon>
        <taxon>Agaminae</taxon>
        <taxon>Phrynocephalus</taxon>
    </lineage>
</organism>
<dbReference type="GO" id="GO:0003723">
    <property type="term" value="F:RNA binding"/>
    <property type="evidence" value="ECO:0007669"/>
    <property type="project" value="InterPro"/>
</dbReference>
<accession>A0A9Q0XKJ5</accession>
<protein>
    <recommendedName>
        <fullName evidence="1">Pseudouridine synthase RsuA/RluA-like domain-containing protein</fullName>
    </recommendedName>
</protein>
<reference evidence="2" key="1">
    <citation type="journal article" date="2023" name="DNA Res.">
        <title>Chromosome-level genome assembly of Phrynocephalus forsythii using third-generation DNA sequencing and Hi-C analysis.</title>
        <authorList>
            <person name="Qi Y."/>
            <person name="Zhao W."/>
            <person name="Zhao Y."/>
            <person name="Niu C."/>
            <person name="Cao S."/>
            <person name="Zhang Y."/>
        </authorList>
    </citation>
    <scope>NUCLEOTIDE SEQUENCE</scope>
    <source>
        <tissue evidence="2">Muscle</tissue>
    </source>
</reference>
<proteinExistence type="predicted"/>
<evidence type="ECO:0000313" key="2">
    <source>
        <dbReference type="EMBL" id="KAJ7317150.1"/>
    </source>
</evidence>
<name>A0A9Q0XKJ5_9SAUR</name>
<dbReference type="Pfam" id="PF00849">
    <property type="entry name" value="PseudoU_synth_2"/>
    <property type="match status" value="1"/>
</dbReference>
<dbReference type="PANTHER" id="PTHR21600:SF49">
    <property type="entry name" value="MITOCHONDRIAL MRNA PSEUDOURIDINE SYNTHASE RPUSD3"/>
    <property type="match status" value="1"/>
</dbReference>
<dbReference type="EMBL" id="JAPFRF010000011">
    <property type="protein sequence ID" value="KAJ7317150.1"/>
    <property type="molecule type" value="Genomic_DNA"/>
</dbReference>
<evidence type="ECO:0000259" key="1">
    <source>
        <dbReference type="Pfam" id="PF00849"/>
    </source>
</evidence>
<dbReference type="OrthoDB" id="428658at2759"/>
<dbReference type="CDD" id="cd02869">
    <property type="entry name" value="PseudoU_synth_RluA_like"/>
    <property type="match status" value="1"/>
</dbReference>
<evidence type="ECO:0000313" key="3">
    <source>
        <dbReference type="Proteomes" id="UP001142489"/>
    </source>
</evidence>
<sequence>MVVLRHWSFLKPLIGCQPGLPDYSSRGRCTNPVSGNDPSSEGWGAVFRAELHLPADPAPAWLPLFVLQYLARVGLNEASCFLSRPLVMFRARPWSLACGRRRAPLSTPSWYQMVLKQKDLRKPVAEGSSTVSILEPEQPRGREELLRLLETAVIHRDDSFVAINKPPGLSVAGKEELTLLSLLPDLSQKLGLPQDLQVIRAAGKESSGLVLLSNCPNTVRRVHDFYIQSRRAKHPTATYYAVCTRIPAALEGEICTYVKLMQIEDFNLVVPVASPSRKSLKRKEVKHTLTHYKVLDSREGCALLQLEPVTVFPSQLLVHLTLILSPVLGDHVYSPRVGAVLGQPFLLPAETTLPRTQILEDSLLERLRVQQQHVHRLPLHLHFHRLLLPPADSSSSSPALTAPLPPYFLKTLHLLGLAFPRERKKQ</sequence>
<dbReference type="Gene3D" id="3.30.2350.10">
    <property type="entry name" value="Pseudouridine synthase"/>
    <property type="match status" value="1"/>
</dbReference>
<dbReference type="SUPFAM" id="SSF55120">
    <property type="entry name" value="Pseudouridine synthase"/>
    <property type="match status" value="1"/>
</dbReference>
<dbReference type="AlphaFoldDB" id="A0A9Q0XKJ5"/>
<gene>
    <name evidence="2" type="ORF">JRQ81_003312</name>
</gene>
<dbReference type="InterPro" id="IPR020103">
    <property type="entry name" value="PsdUridine_synth_cat_dom_sf"/>
</dbReference>
<keyword evidence="3" id="KW-1185">Reference proteome</keyword>
<dbReference type="InterPro" id="IPR006145">
    <property type="entry name" value="PsdUridine_synth_RsuA/RluA"/>
</dbReference>
<comment type="caution">
    <text evidence="2">The sequence shown here is derived from an EMBL/GenBank/DDBJ whole genome shotgun (WGS) entry which is preliminary data.</text>
</comment>
<feature type="domain" description="Pseudouridine synthase RsuA/RluA-like" evidence="1">
    <location>
        <begin position="160"/>
        <end position="320"/>
    </location>
</feature>
<dbReference type="InterPro" id="IPR050188">
    <property type="entry name" value="RluA_PseudoU_synthase"/>
</dbReference>
<dbReference type="PANTHER" id="PTHR21600">
    <property type="entry name" value="MITOCHONDRIAL RNA PSEUDOURIDINE SYNTHASE"/>
    <property type="match status" value="1"/>
</dbReference>
<dbReference type="Proteomes" id="UP001142489">
    <property type="component" value="Unassembled WGS sequence"/>
</dbReference>
<dbReference type="GO" id="GO:0001522">
    <property type="term" value="P:pseudouridine synthesis"/>
    <property type="evidence" value="ECO:0007669"/>
    <property type="project" value="InterPro"/>
</dbReference>